<feature type="domain" description="Histidine kinase/HSP90-like ATPase" evidence="10">
    <location>
        <begin position="293"/>
        <end position="384"/>
    </location>
</feature>
<organism evidence="13 14">
    <name type="scientific">Hoyosella altamirensis</name>
    <dbReference type="NCBI Taxonomy" id="616997"/>
    <lineage>
        <taxon>Bacteria</taxon>
        <taxon>Bacillati</taxon>
        <taxon>Actinomycetota</taxon>
        <taxon>Actinomycetes</taxon>
        <taxon>Mycobacteriales</taxon>
        <taxon>Hoyosellaceae</taxon>
        <taxon>Hoyosella</taxon>
    </lineage>
</organism>
<dbReference type="Proteomes" id="UP000567922">
    <property type="component" value="Unassembled WGS sequence"/>
</dbReference>
<accession>A0A839RKN3</accession>
<sequence>MRRFSMWLREKPRVADGLLAGLFVLLEAITAPATDNPPLFLLMGLAMCVPVIWRRSHPIISSFVILFASIASTVMLAIHEQSNIGHPSGVLLLVALYTLVIHVNRKVARVFAAGLVVDTALKVDLLGYDMPASAFFLVLFYSIAWLTAEVLAVRHRYHEEIAAQLVIAESDRDRLAQDAVAAERTRIARELHDVVAHAVSVMIVQAEGATYAIKNNPELAERAMGTVASTGRQALAELRRTLALLRTEQVPDEMPEYGTAGLARTAQLMRDAGLPVELELTGDLDALGPAVGLGIHRLVQESLTNVLRHAGEGARARVQVRRIDGVVDVTISDFGGNGESRTGRDIGSGKGLVGMRERVAVLGGTLETGHRPGEGWRVHAQLPTE</sequence>
<dbReference type="PANTHER" id="PTHR24421:SF10">
    <property type="entry name" value="NITRATE_NITRITE SENSOR PROTEIN NARQ"/>
    <property type="match status" value="1"/>
</dbReference>
<evidence type="ECO:0000259" key="10">
    <source>
        <dbReference type="Pfam" id="PF02518"/>
    </source>
</evidence>
<evidence type="ECO:0000256" key="2">
    <source>
        <dbReference type="ARBA" id="ARBA00012438"/>
    </source>
</evidence>
<feature type="domain" description="DUF7134" evidence="12">
    <location>
        <begin position="6"/>
        <end position="150"/>
    </location>
</feature>
<dbReference type="Gene3D" id="3.30.565.10">
    <property type="entry name" value="Histidine kinase-like ATPase, C-terminal domain"/>
    <property type="match status" value="1"/>
</dbReference>
<dbReference type="InterPro" id="IPR036890">
    <property type="entry name" value="HATPase_C_sf"/>
</dbReference>
<dbReference type="Gene3D" id="1.20.5.1930">
    <property type="match status" value="1"/>
</dbReference>
<keyword evidence="8" id="KW-0902">Two-component regulatory system</keyword>
<dbReference type="InterPro" id="IPR050482">
    <property type="entry name" value="Sensor_HK_TwoCompSys"/>
</dbReference>
<evidence type="ECO:0000256" key="4">
    <source>
        <dbReference type="ARBA" id="ARBA00022679"/>
    </source>
</evidence>
<dbReference type="Pfam" id="PF02518">
    <property type="entry name" value="HATPase_c"/>
    <property type="match status" value="1"/>
</dbReference>
<feature type="transmembrane region" description="Helical" evidence="9">
    <location>
        <begin position="60"/>
        <end position="78"/>
    </location>
</feature>
<dbReference type="AlphaFoldDB" id="A0A839RKN3"/>
<evidence type="ECO:0000259" key="11">
    <source>
        <dbReference type="Pfam" id="PF07730"/>
    </source>
</evidence>
<keyword evidence="9" id="KW-1133">Transmembrane helix</keyword>
<feature type="transmembrane region" description="Helical" evidence="9">
    <location>
        <begin position="134"/>
        <end position="153"/>
    </location>
</feature>
<keyword evidence="6 13" id="KW-0418">Kinase</keyword>
<keyword evidence="9" id="KW-0812">Transmembrane</keyword>
<evidence type="ECO:0000256" key="3">
    <source>
        <dbReference type="ARBA" id="ARBA00022553"/>
    </source>
</evidence>
<dbReference type="InterPro" id="IPR011712">
    <property type="entry name" value="Sig_transdc_His_kin_sub3_dim/P"/>
</dbReference>
<dbReference type="PANTHER" id="PTHR24421">
    <property type="entry name" value="NITRATE/NITRITE SENSOR PROTEIN NARX-RELATED"/>
    <property type="match status" value="1"/>
</dbReference>
<keyword evidence="7" id="KW-0067">ATP-binding</keyword>
<evidence type="ECO:0000256" key="5">
    <source>
        <dbReference type="ARBA" id="ARBA00022741"/>
    </source>
</evidence>
<dbReference type="InterPro" id="IPR003594">
    <property type="entry name" value="HATPase_dom"/>
</dbReference>
<dbReference type="GO" id="GO:0016020">
    <property type="term" value="C:membrane"/>
    <property type="evidence" value="ECO:0007669"/>
    <property type="project" value="InterPro"/>
</dbReference>
<keyword evidence="9" id="KW-0472">Membrane</keyword>
<gene>
    <name evidence="13" type="ORF">FHU29_001669</name>
</gene>
<proteinExistence type="predicted"/>
<keyword evidence="5" id="KW-0547">Nucleotide-binding</keyword>
<evidence type="ECO:0000256" key="9">
    <source>
        <dbReference type="SAM" id="Phobius"/>
    </source>
</evidence>
<evidence type="ECO:0000313" key="14">
    <source>
        <dbReference type="Proteomes" id="UP000567922"/>
    </source>
</evidence>
<evidence type="ECO:0000256" key="6">
    <source>
        <dbReference type="ARBA" id="ARBA00022777"/>
    </source>
</evidence>
<dbReference type="GO" id="GO:0005524">
    <property type="term" value="F:ATP binding"/>
    <property type="evidence" value="ECO:0007669"/>
    <property type="project" value="UniProtKB-KW"/>
</dbReference>
<feature type="transmembrane region" description="Helical" evidence="9">
    <location>
        <begin position="84"/>
        <end position="103"/>
    </location>
</feature>
<comment type="catalytic activity">
    <reaction evidence="1">
        <text>ATP + protein L-histidine = ADP + protein N-phospho-L-histidine.</text>
        <dbReference type="EC" id="2.7.13.3"/>
    </reaction>
</comment>
<dbReference type="EC" id="2.7.13.3" evidence="2"/>
<dbReference type="Pfam" id="PF23539">
    <property type="entry name" value="DUF7134"/>
    <property type="match status" value="1"/>
</dbReference>
<feature type="domain" description="Signal transduction histidine kinase subgroup 3 dimerisation and phosphoacceptor" evidence="11">
    <location>
        <begin position="183"/>
        <end position="248"/>
    </location>
</feature>
<dbReference type="CDD" id="cd16917">
    <property type="entry name" value="HATPase_UhpB-NarQ-NarX-like"/>
    <property type="match status" value="1"/>
</dbReference>
<keyword evidence="14" id="KW-1185">Reference proteome</keyword>
<dbReference type="SUPFAM" id="SSF55874">
    <property type="entry name" value="ATPase domain of HSP90 chaperone/DNA topoisomerase II/histidine kinase"/>
    <property type="match status" value="1"/>
</dbReference>
<evidence type="ECO:0000256" key="1">
    <source>
        <dbReference type="ARBA" id="ARBA00000085"/>
    </source>
</evidence>
<dbReference type="Pfam" id="PF07730">
    <property type="entry name" value="HisKA_3"/>
    <property type="match status" value="1"/>
</dbReference>
<dbReference type="EMBL" id="JACHWS010000001">
    <property type="protein sequence ID" value="MBB3037235.1"/>
    <property type="molecule type" value="Genomic_DNA"/>
</dbReference>
<dbReference type="RefSeq" id="WP_064438917.1">
    <property type="nucleotide sequence ID" value="NZ_BDDI01000002.1"/>
</dbReference>
<evidence type="ECO:0000256" key="7">
    <source>
        <dbReference type="ARBA" id="ARBA00022840"/>
    </source>
</evidence>
<keyword evidence="3" id="KW-0597">Phosphoprotein</keyword>
<reference evidence="13 14" key="1">
    <citation type="submission" date="2020-08" db="EMBL/GenBank/DDBJ databases">
        <title>Sequencing the genomes of 1000 actinobacteria strains.</title>
        <authorList>
            <person name="Klenk H.-P."/>
        </authorList>
    </citation>
    <scope>NUCLEOTIDE SEQUENCE [LARGE SCALE GENOMIC DNA]</scope>
    <source>
        <strain evidence="13 14">DSM 45258</strain>
    </source>
</reference>
<evidence type="ECO:0000256" key="8">
    <source>
        <dbReference type="ARBA" id="ARBA00023012"/>
    </source>
</evidence>
<evidence type="ECO:0000313" key="13">
    <source>
        <dbReference type="EMBL" id="MBB3037235.1"/>
    </source>
</evidence>
<comment type="caution">
    <text evidence="13">The sequence shown here is derived from an EMBL/GenBank/DDBJ whole genome shotgun (WGS) entry which is preliminary data.</text>
</comment>
<dbReference type="GO" id="GO:0046983">
    <property type="term" value="F:protein dimerization activity"/>
    <property type="evidence" value="ECO:0007669"/>
    <property type="project" value="InterPro"/>
</dbReference>
<evidence type="ECO:0000259" key="12">
    <source>
        <dbReference type="Pfam" id="PF23539"/>
    </source>
</evidence>
<dbReference type="InterPro" id="IPR055558">
    <property type="entry name" value="DUF7134"/>
</dbReference>
<keyword evidence="4" id="KW-0808">Transferase</keyword>
<protein>
    <recommendedName>
        <fullName evidence="2">histidine kinase</fullName>
        <ecNumber evidence="2">2.7.13.3</ecNumber>
    </recommendedName>
</protein>
<dbReference type="GO" id="GO:0000155">
    <property type="term" value="F:phosphorelay sensor kinase activity"/>
    <property type="evidence" value="ECO:0007669"/>
    <property type="project" value="InterPro"/>
</dbReference>
<name>A0A839RKN3_9ACTN</name>